<dbReference type="AlphaFoldDB" id="A0AAV0GL81"/>
<keyword evidence="3" id="KW-1185">Reference proteome</keyword>
<dbReference type="InterPro" id="IPR025476">
    <property type="entry name" value="Helitron_helicase-like"/>
</dbReference>
<gene>
    <name evidence="2" type="ORF">CEPIT_LOCUS44737</name>
</gene>
<feature type="non-terminal residue" evidence="2">
    <location>
        <position position="144"/>
    </location>
</feature>
<proteinExistence type="predicted"/>
<sequence length="144" mass="16667">MYKGLTDALLRGDINPATQGKRIVLPSSFTGGARYMIQNYQDAMAICRWIGYPNLFITFTCNPKWPEIVRFVEQRNLKPEDRPDIICRVFKMKLDALLNDFRCKKVFGTVKAVIYTIEFQKRGLPHAHILLFLDKSEKIATTDH</sequence>
<name>A0AAV0GL81_9ASTE</name>
<organism evidence="2 3">
    <name type="scientific">Cuscuta epithymum</name>
    <dbReference type="NCBI Taxonomy" id="186058"/>
    <lineage>
        <taxon>Eukaryota</taxon>
        <taxon>Viridiplantae</taxon>
        <taxon>Streptophyta</taxon>
        <taxon>Embryophyta</taxon>
        <taxon>Tracheophyta</taxon>
        <taxon>Spermatophyta</taxon>
        <taxon>Magnoliopsida</taxon>
        <taxon>eudicotyledons</taxon>
        <taxon>Gunneridae</taxon>
        <taxon>Pentapetalae</taxon>
        <taxon>asterids</taxon>
        <taxon>lamiids</taxon>
        <taxon>Solanales</taxon>
        <taxon>Convolvulaceae</taxon>
        <taxon>Cuscuteae</taxon>
        <taxon>Cuscuta</taxon>
        <taxon>Cuscuta subgen. Cuscuta</taxon>
    </lineage>
</organism>
<reference evidence="2" key="1">
    <citation type="submission" date="2022-07" db="EMBL/GenBank/DDBJ databases">
        <authorList>
            <person name="Macas J."/>
            <person name="Novak P."/>
            <person name="Neumann P."/>
        </authorList>
    </citation>
    <scope>NUCLEOTIDE SEQUENCE</scope>
</reference>
<dbReference type="EMBL" id="CAMAPF010001230">
    <property type="protein sequence ID" value="CAH9148733.1"/>
    <property type="molecule type" value="Genomic_DNA"/>
</dbReference>
<evidence type="ECO:0000259" key="1">
    <source>
        <dbReference type="Pfam" id="PF14214"/>
    </source>
</evidence>
<comment type="caution">
    <text evidence="2">The sequence shown here is derived from an EMBL/GenBank/DDBJ whole genome shotgun (WGS) entry which is preliminary data.</text>
</comment>
<evidence type="ECO:0000313" key="2">
    <source>
        <dbReference type="EMBL" id="CAH9148733.1"/>
    </source>
</evidence>
<dbReference type="Pfam" id="PF14214">
    <property type="entry name" value="Helitron_like_N"/>
    <property type="match status" value="1"/>
</dbReference>
<protein>
    <recommendedName>
        <fullName evidence="1">Helitron helicase-like domain-containing protein</fullName>
    </recommendedName>
</protein>
<feature type="domain" description="Helitron helicase-like" evidence="1">
    <location>
        <begin position="3"/>
        <end position="131"/>
    </location>
</feature>
<dbReference type="PANTHER" id="PTHR45786">
    <property type="entry name" value="DNA BINDING PROTEIN-LIKE"/>
    <property type="match status" value="1"/>
</dbReference>
<evidence type="ECO:0000313" key="3">
    <source>
        <dbReference type="Proteomes" id="UP001152523"/>
    </source>
</evidence>
<accession>A0AAV0GL81</accession>
<dbReference type="Proteomes" id="UP001152523">
    <property type="component" value="Unassembled WGS sequence"/>
</dbReference>
<dbReference type="PANTHER" id="PTHR45786:SF66">
    <property type="entry name" value="HOOK MOTIF PROTEIN, PUTATIVE-RELATED"/>
    <property type="match status" value="1"/>
</dbReference>